<dbReference type="EMBL" id="CAMAPF010000057">
    <property type="protein sequence ID" value="CAH9087091.1"/>
    <property type="molecule type" value="Genomic_DNA"/>
</dbReference>
<reference evidence="4" key="1">
    <citation type="submission" date="2022-07" db="EMBL/GenBank/DDBJ databases">
        <authorList>
            <person name="Macas J."/>
            <person name="Novak P."/>
            <person name="Neumann P."/>
        </authorList>
    </citation>
    <scope>NUCLEOTIDE SEQUENCE</scope>
</reference>
<dbReference type="GO" id="GO:0005829">
    <property type="term" value="C:cytosol"/>
    <property type="evidence" value="ECO:0007669"/>
    <property type="project" value="TreeGrafter"/>
</dbReference>
<keyword evidence="5" id="KW-1185">Reference proteome</keyword>
<gene>
    <name evidence="4" type="ORF">CEPIT_LOCUS10036</name>
</gene>
<evidence type="ECO:0000313" key="5">
    <source>
        <dbReference type="Proteomes" id="UP001152523"/>
    </source>
</evidence>
<evidence type="ECO:0000256" key="1">
    <source>
        <dbReference type="ARBA" id="ARBA00008403"/>
    </source>
</evidence>
<evidence type="ECO:0000256" key="3">
    <source>
        <dbReference type="SAM" id="MobiDB-lite"/>
    </source>
</evidence>
<dbReference type="PANTHER" id="PTHR33346:SF42">
    <property type="entry name" value="DEHYDRIN XERO 1"/>
    <property type="match status" value="1"/>
</dbReference>
<evidence type="ECO:0000313" key="4">
    <source>
        <dbReference type="EMBL" id="CAH9087091.1"/>
    </source>
</evidence>
<comment type="similarity">
    <text evidence="1 2">Belongs to the plant dehydrin family.</text>
</comment>
<dbReference type="PROSITE" id="PS00315">
    <property type="entry name" value="DEHYDRIN_1"/>
    <property type="match status" value="1"/>
</dbReference>
<accession>A0AAV0CZ65</accession>
<dbReference type="PROSITE" id="PS00823">
    <property type="entry name" value="DEHYDRIN_2"/>
    <property type="match status" value="1"/>
</dbReference>
<dbReference type="GO" id="GO:0009631">
    <property type="term" value="P:cold acclimation"/>
    <property type="evidence" value="ECO:0007669"/>
    <property type="project" value="TreeGrafter"/>
</dbReference>
<dbReference type="PANTHER" id="PTHR33346">
    <property type="entry name" value="DEHYDRIN XERO 2-RELATED"/>
    <property type="match status" value="1"/>
</dbReference>
<proteinExistence type="inferred from homology"/>
<evidence type="ECO:0008006" key="6">
    <source>
        <dbReference type="Google" id="ProtNLM"/>
    </source>
</evidence>
<feature type="compositionally biased region" description="Gly residues" evidence="3">
    <location>
        <begin position="64"/>
        <end position="83"/>
    </location>
</feature>
<dbReference type="GO" id="GO:0009414">
    <property type="term" value="P:response to water deprivation"/>
    <property type="evidence" value="ECO:0007669"/>
    <property type="project" value="TreeGrafter"/>
</dbReference>
<dbReference type="Proteomes" id="UP001152523">
    <property type="component" value="Unassembled WGS sequence"/>
</dbReference>
<sequence length="179" mass="18634">MSHQYGGEQPYGGGRRDEWGNPIGLTDEWGNPVHQRDEYGNPVVHHGTGGQSQYYANTTAPTGPVGGMAGNYGGAGQHHGTIGGMLHRSGSSSSSSSEDDGYGGRRKKGLKDKIKEKLPPSIGGQKHDYYDPSTGATTATTGGAAGYGYEEHHQKKGIMDKIKEKLPGGCTGGGAGGHH</sequence>
<feature type="region of interest" description="Disordered" evidence="3">
    <location>
        <begin position="1"/>
        <end position="148"/>
    </location>
</feature>
<protein>
    <recommendedName>
        <fullName evidence="6">Dehydrin</fullName>
    </recommendedName>
</protein>
<dbReference type="InterPro" id="IPR000167">
    <property type="entry name" value="Dehydrin"/>
</dbReference>
<name>A0AAV0CZ65_9ASTE</name>
<feature type="compositionally biased region" description="Polar residues" evidence="3">
    <location>
        <begin position="51"/>
        <end position="61"/>
    </location>
</feature>
<dbReference type="AlphaFoldDB" id="A0AAV0CZ65"/>
<dbReference type="GO" id="GO:0009737">
    <property type="term" value="P:response to abscisic acid"/>
    <property type="evidence" value="ECO:0007669"/>
    <property type="project" value="TreeGrafter"/>
</dbReference>
<evidence type="ECO:0000256" key="2">
    <source>
        <dbReference type="RuleBase" id="RU003995"/>
    </source>
</evidence>
<dbReference type="InterPro" id="IPR030513">
    <property type="entry name" value="Dehydrin_CS"/>
</dbReference>
<comment type="caution">
    <text evidence="4">The sequence shown here is derived from an EMBL/GenBank/DDBJ whole genome shotgun (WGS) entry which is preliminary data.</text>
</comment>
<dbReference type="Pfam" id="PF00257">
    <property type="entry name" value="Dehydrin"/>
    <property type="match status" value="1"/>
</dbReference>
<organism evidence="4 5">
    <name type="scientific">Cuscuta epithymum</name>
    <dbReference type="NCBI Taxonomy" id="186058"/>
    <lineage>
        <taxon>Eukaryota</taxon>
        <taxon>Viridiplantae</taxon>
        <taxon>Streptophyta</taxon>
        <taxon>Embryophyta</taxon>
        <taxon>Tracheophyta</taxon>
        <taxon>Spermatophyta</taxon>
        <taxon>Magnoliopsida</taxon>
        <taxon>eudicotyledons</taxon>
        <taxon>Gunneridae</taxon>
        <taxon>Pentapetalae</taxon>
        <taxon>asterids</taxon>
        <taxon>lamiids</taxon>
        <taxon>Solanales</taxon>
        <taxon>Convolvulaceae</taxon>
        <taxon>Cuscuteae</taxon>
        <taxon>Cuscuta</taxon>
        <taxon>Cuscuta subgen. Cuscuta</taxon>
    </lineage>
</organism>